<dbReference type="HOGENOM" id="CLU_648797_0_0_6"/>
<sequence>MKQKMEQLCSITADEFSKVILAKWEKEPHSSATTINYTFDLKSMPPLLEKDLRQDFTKAAISSLNELVRSKVQDILTLWVTACGNNIKFNYVEQLDAGQQGIVLIACDNLTNKDISASGITYFDISGSYFNQVLVCLPSTLATPFQVKTYVHEIGHALGLDHIHEVETIKQRLKVAEQGLGCSVMGYTEELRSPLNNCTIPEYCGDQDYGILPGPMDNQICTALYQFPPFSMSHYFNACCKGILNGCMESALSSYLSHLDGVGLDKDTSYSISLVMGLVVRYCMNESNVFLSNGLILGECIAQLSDRHESAQLFKILRILSNVSGIFMSLYTLYGDEQALNKSIYLIAFLAANTCGTMYGSFWGEEMAASTNTLMDSLSSLFNRGTKAASKIVPSITGTIGSLRDCFFGKAETMNEEQCEEDQEDREEFMYF</sequence>
<dbReference type="Gene3D" id="3.40.390.10">
    <property type="entry name" value="Collagenase (Catalytic Domain)"/>
    <property type="match status" value="1"/>
</dbReference>
<dbReference type="OrthoDB" id="5653513at2"/>
<protein>
    <submittedName>
        <fullName evidence="1">Uncharacterized protein</fullName>
    </submittedName>
</protein>
<accession>A0A098G405</accession>
<keyword evidence="2" id="KW-1185">Reference proteome</keyword>
<dbReference type="EMBL" id="LN614827">
    <property type="protein sequence ID" value="CEG57207.1"/>
    <property type="molecule type" value="Genomic_DNA"/>
</dbReference>
<dbReference type="SUPFAM" id="SSF55486">
    <property type="entry name" value="Metalloproteases ('zincins'), catalytic domain"/>
    <property type="match status" value="1"/>
</dbReference>
<dbReference type="STRING" id="1212491.LFA_1809"/>
<proteinExistence type="predicted"/>
<name>A0A098G405_9GAMM</name>
<evidence type="ECO:0000313" key="2">
    <source>
        <dbReference type="Proteomes" id="UP000032430"/>
    </source>
</evidence>
<dbReference type="InterPro" id="IPR024079">
    <property type="entry name" value="MetalloPept_cat_dom_sf"/>
</dbReference>
<gene>
    <name evidence="1" type="ORF">LFA_1809</name>
</gene>
<organism evidence="1 2">
    <name type="scientific">Legionella fallonii LLAP-10</name>
    <dbReference type="NCBI Taxonomy" id="1212491"/>
    <lineage>
        <taxon>Bacteria</taxon>
        <taxon>Pseudomonadati</taxon>
        <taxon>Pseudomonadota</taxon>
        <taxon>Gammaproteobacteria</taxon>
        <taxon>Legionellales</taxon>
        <taxon>Legionellaceae</taxon>
        <taxon>Legionella</taxon>
    </lineage>
</organism>
<reference evidence="2" key="1">
    <citation type="submission" date="2014-09" db="EMBL/GenBank/DDBJ databases">
        <authorList>
            <person name="Gomez-Valero L."/>
        </authorList>
    </citation>
    <scope>NUCLEOTIDE SEQUENCE [LARGE SCALE GENOMIC DNA]</scope>
    <source>
        <strain evidence="2">ATCC700992</strain>
    </source>
</reference>
<dbReference type="AlphaFoldDB" id="A0A098G405"/>
<dbReference type="GO" id="GO:0008237">
    <property type="term" value="F:metallopeptidase activity"/>
    <property type="evidence" value="ECO:0007669"/>
    <property type="project" value="InterPro"/>
</dbReference>
<dbReference type="Proteomes" id="UP000032430">
    <property type="component" value="Chromosome I"/>
</dbReference>
<dbReference type="RefSeq" id="WP_157010321.1">
    <property type="nucleotide sequence ID" value="NZ_LN614827.1"/>
</dbReference>
<dbReference type="KEGG" id="lfa:LFA_1809"/>
<evidence type="ECO:0000313" key="1">
    <source>
        <dbReference type="EMBL" id="CEG57207.1"/>
    </source>
</evidence>